<organism evidence="3 4">
    <name type="scientific">Arenimonas terrae</name>
    <dbReference type="NCBI Taxonomy" id="2546226"/>
    <lineage>
        <taxon>Bacteria</taxon>
        <taxon>Pseudomonadati</taxon>
        <taxon>Pseudomonadota</taxon>
        <taxon>Gammaproteobacteria</taxon>
        <taxon>Lysobacterales</taxon>
        <taxon>Lysobacteraceae</taxon>
        <taxon>Arenimonas</taxon>
    </lineage>
</organism>
<evidence type="ECO:0000313" key="3">
    <source>
        <dbReference type="EMBL" id="TNJ32686.1"/>
    </source>
</evidence>
<sequence>MRVLPPSLSLLAALLLSACATPASEADAGAAAGPETPVTTPASPAPEAPAMTCSADKVQWTLGQVADEALVAKARIQSGAERMRVIKPGMAVTMDYREDRLNLDVDADNKVTRAHCG</sequence>
<comment type="caution">
    <text evidence="3">The sequence shown here is derived from an EMBL/GenBank/DDBJ whole genome shotgun (WGS) entry which is preliminary data.</text>
</comment>
<accession>A0A5C4RN40</accession>
<dbReference type="PROSITE" id="PS51257">
    <property type="entry name" value="PROKAR_LIPOPROTEIN"/>
    <property type="match status" value="1"/>
</dbReference>
<feature type="region of interest" description="Disordered" evidence="1">
    <location>
        <begin position="25"/>
        <end position="50"/>
    </location>
</feature>
<keyword evidence="4" id="KW-1185">Reference proteome</keyword>
<dbReference type="InterPro" id="IPR021719">
    <property type="entry name" value="Prot_inh_I78"/>
</dbReference>
<dbReference type="Pfam" id="PF11720">
    <property type="entry name" value="Inhibitor_I78"/>
    <property type="match status" value="1"/>
</dbReference>
<evidence type="ECO:0000256" key="2">
    <source>
        <dbReference type="SAM" id="SignalP"/>
    </source>
</evidence>
<feature type="chain" id="PRO_5022975607" description="Peptidase inhibitor I78 family protein" evidence="2">
    <location>
        <begin position="26"/>
        <end position="117"/>
    </location>
</feature>
<dbReference type="AlphaFoldDB" id="A0A5C4RN40"/>
<name>A0A5C4RN40_9GAMM</name>
<reference evidence="3 4" key="1">
    <citation type="submission" date="2019-03" db="EMBL/GenBank/DDBJ databases">
        <title>Arenimonas daejeonensis sp. nov., isolated from compost.</title>
        <authorList>
            <person name="Jeon C.O."/>
        </authorList>
    </citation>
    <scope>NUCLEOTIDE SEQUENCE [LARGE SCALE GENOMIC DNA]</scope>
    <source>
        <strain evidence="3 4">R29</strain>
    </source>
</reference>
<dbReference type="PANTHER" id="PTHR39600:SF1">
    <property type="entry name" value="PEPTIDASE INHIBITOR I78 FAMILY PROTEIN"/>
    <property type="match status" value="1"/>
</dbReference>
<feature type="signal peptide" evidence="2">
    <location>
        <begin position="1"/>
        <end position="25"/>
    </location>
</feature>
<proteinExistence type="predicted"/>
<dbReference type="Proteomes" id="UP000305760">
    <property type="component" value="Unassembled WGS sequence"/>
</dbReference>
<dbReference type="EMBL" id="SMDR01000005">
    <property type="protein sequence ID" value="TNJ32686.1"/>
    <property type="molecule type" value="Genomic_DNA"/>
</dbReference>
<feature type="compositionally biased region" description="Low complexity" evidence="1">
    <location>
        <begin position="25"/>
        <end position="42"/>
    </location>
</feature>
<dbReference type="PANTHER" id="PTHR39600">
    <property type="entry name" value="PEPTIDASE INHIBITOR I78 FAMILY PROTEIN"/>
    <property type="match status" value="1"/>
</dbReference>
<dbReference type="RefSeq" id="WP_139450264.1">
    <property type="nucleotide sequence ID" value="NZ_SMDR01000005.1"/>
</dbReference>
<dbReference type="OrthoDB" id="6049927at2"/>
<evidence type="ECO:0000313" key="4">
    <source>
        <dbReference type="Proteomes" id="UP000305760"/>
    </source>
</evidence>
<evidence type="ECO:0000256" key="1">
    <source>
        <dbReference type="SAM" id="MobiDB-lite"/>
    </source>
</evidence>
<keyword evidence="2" id="KW-0732">Signal</keyword>
<gene>
    <name evidence="3" type="ORF">E1B00_14905</name>
</gene>
<dbReference type="Gene3D" id="3.30.10.10">
    <property type="entry name" value="Trypsin Inhibitor V, subunit A"/>
    <property type="match status" value="1"/>
</dbReference>
<protein>
    <recommendedName>
        <fullName evidence="5">Peptidase inhibitor I78 family protein</fullName>
    </recommendedName>
</protein>
<evidence type="ECO:0008006" key="5">
    <source>
        <dbReference type="Google" id="ProtNLM"/>
    </source>
</evidence>